<reference evidence="1" key="1">
    <citation type="submission" date="2021-11" db="EMBL/GenBank/DDBJ databases">
        <title>Halomonas sp., isolated from a coastal aquaculture zone in Dongshan Bay.</title>
        <authorList>
            <person name="Lin W."/>
        </authorList>
    </citation>
    <scope>NUCLEOTIDE SEQUENCE</scope>
    <source>
        <strain evidence="1">Yzlin-01</strain>
    </source>
</reference>
<evidence type="ECO:0000313" key="1">
    <source>
        <dbReference type="EMBL" id="MCS2611032.1"/>
    </source>
</evidence>
<organism evidence="1 2">
    <name type="scientific">Halomonas dongshanensis</name>
    <dbReference type="NCBI Taxonomy" id="2890835"/>
    <lineage>
        <taxon>Bacteria</taxon>
        <taxon>Pseudomonadati</taxon>
        <taxon>Pseudomonadota</taxon>
        <taxon>Gammaproteobacteria</taxon>
        <taxon>Oceanospirillales</taxon>
        <taxon>Halomonadaceae</taxon>
        <taxon>Halomonas</taxon>
    </lineage>
</organism>
<evidence type="ECO:0000313" key="2">
    <source>
        <dbReference type="Proteomes" id="UP001165542"/>
    </source>
</evidence>
<keyword evidence="2" id="KW-1185">Reference proteome</keyword>
<protein>
    <submittedName>
        <fullName evidence="1">Uncharacterized protein</fullName>
    </submittedName>
</protein>
<accession>A0ABT2EKC4</accession>
<dbReference type="EMBL" id="JAJISC010000009">
    <property type="protein sequence ID" value="MCS2611032.1"/>
    <property type="molecule type" value="Genomic_DNA"/>
</dbReference>
<dbReference type="RefSeq" id="WP_259037523.1">
    <property type="nucleotide sequence ID" value="NZ_JAJISC010000009.1"/>
</dbReference>
<name>A0ABT2EKC4_9GAMM</name>
<comment type="caution">
    <text evidence="1">The sequence shown here is derived from an EMBL/GenBank/DDBJ whole genome shotgun (WGS) entry which is preliminary data.</text>
</comment>
<gene>
    <name evidence="1" type="ORF">LLY24_17090</name>
</gene>
<proteinExistence type="predicted"/>
<dbReference type="Proteomes" id="UP001165542">
    <property type="component" value="Unassembled WGS sequence"/>
</dbReference>
<sequence>MDVYKLQKSDWGELPLNKESFESSTGKRNPWYTNNRSGNPATFAVCPGCDNPILILGFLFKLANTDTPYARHYQGNVEGLAEYRDWAYENCPYSNPKEYDRKSKRPAADPLGDKILDILVPNFDRVVYLLEKDIGIRISSALAEKMLEDYRDWNGHLYMGATLQNIPWVFAYMTVSKSLAGRVVFNNSELLAAIEEHQVQGVVIDHKSHRIGWQEGKYLSLDVCFIHHRARHRDHHLQETMVMQVTTGRPPHAREIYRQTIEFNRDHFKNLLNMSPERAKRPRRKELVELAEKILGTR</sequence>